<dbReference type="EMBL" id="JACBZV010000012">
    <property type="protein sequence ID" value="NYJ14506.1"/>
    <property type="molecule type" value="Genomic_DNA"/>
</dbReference>
<evidence type="ECO:0000313" key="1">
    <source>
        <dbReference type="EMBL" id="NYJ14506.1"/>
    </source>
</evidence>
<organism evidence="1 2">
    <name type="scientific">Rhizobium leguminosarum</name>
    <dbReference type="NCBI Taxonomy" id="384"/>
    <lineage>
        <taxon>Bacteria</taxon>
        <taxon>Pseudomonadati</taxon>
        <taxon>Pseudomonadota</taxon>
        <taxon>Alphaproteobacteria</taxon>
        <taxon>Hyphomicrobiales</taxon>
        <taxon>Rhizobiaceae</taxon>
        <taxon>Rhizobium/Agrobacterium group</taxon>
        <taxon>Rhizobium</taxon>
    </lineage>
</organism>
<reference evidence="1 2" key="1">
    <citation type="submission" date="2020-07" db="EMBL/GenBank/DDBJ databases">
        <title>Genomic Encyclopedia of Type Strains, Phase IV (KMG-V): Genome sequencing to study the core and pangenomes of soil and plant-associated prokaryotes.</title>
        <authorList>
            <person name="Whitman W."/>
        </authorList>
    </citation>
    <scope>NUCLEOTIDE SEQUENCE [LARGE SCALE GENOMIC DNA]</scope>
    <source>
        <strain evidence="1 2">SEMIA 4052</strain>
    </source>
</reference>
<comment type="caution">
    <text evidence="1">The sequence shown here is derived from an EMBL/GenBank/DDBJ whole genome shotgun (WGS) entry which is preliminary data.</text>
</comment>
<dbReference type="AlphaFoldDB" id="A0A7Z0E432"/>
<accession>A0A7Z0E432</accession>
<sequence length="76" mass="8254">MAATIVIVRAELAIRLNCSGRHAQPVFECAANCAVAINDRRGCRCQAAACQEGSNGKAQFRCSADHFMRLPRLTEC</sequence>
<gene>
    <name evidence="1" type="ORF">GGI64_005599</name>
</gene>
<evidence type="ECO:0000313" key="2">
    <source>
        <dbReference type="Proteomes" id="UP000535276"/>
    </source>
</evidence>
<name>A0A7Z0E432_RHILE</name>
<dbReference type="Proteomes" id="UP000535276">
    <property type="component" value="Unassembled WGS sequence"/>
</dbReference>
<protein>
    <submittedName>
        <fullName evidence="1">Uncharacterized protein</fullName>
    </submittedName>
</protein>
<proteinExistence type="predicted"/>